<feature type="domain" description="Glycosyl transferase family 1" evidence="3">
    <location>
        <begin position="216"/>
        <end position="376"/>
    </location>
</feature>
<name>A0ABY1LIW9_9MICO</name>
<dbReference type="Proteomes" id="UP000190827">
    <property type="component" value="Unassembled WGS sequence"/>
</dbReference>
<feature type="domain" description="Glycosyltransferase subfamily 4-like N-terminal" evidence="4">
    <location>
        <begin position="44"/>
        <end position="201"/>
    </location>
</feature>
<dbReference type="InterPro" id="IPR028098">
    <property type="entry name" value="Glyco_trans_4-like_N"/>
</dbReference>
<reference evidence="5 6" key="1">
    <citation type="submission" date="2017-02" db="EMBL/GenBank/DDBJ databases">
        <authorList>
            <person name="Varghese N."/>
            <person name="Submissions S."/>
        </authorList>
    </citation>
    <scope>NUCLEOTIDE SEQUENCE [LARGE SCALE GENOMIC DNA]</scope>
    <source>
        <strain evidence="5 6">VKM Ac-1787</strain>
    </source>
</reference>
<dbReference type="SUPFAM" id="SSF53756">
    <property type="entry name" value="UDP-Glycosyltransferase/glycogen phosphorylase"/>
    <property type="match status" value="1"/>
</dbReference>
<evidence type="ECO:0000313" key="6">
    <source>
        <dbReference type="Proteomes" id="UP000190827"/>
    </source>
</evidence>
<dbReference type="Gene3D" id="3.40.50.2000">
    <property type="entry name" value="Glycogen Phosphorylase B"/>
    <property type="match status" value="2"/>
</dbReference>
<dbReference type="CDD" id="cd03801">
    <property type="entry name" value="GT4_PimA-like"/>
    <property type="match status" value="1"/>
</dbReference>
<dbReference type="InterPro" id="IPR001296">
    <property type="entry name" value="Glyco_trans_1"/>
</dbReference>
<organism evidence="5 6">
    <name type="scientific">Plantibacter cousiniae</name>
    <name type="common">nom. nud.</name>
    <dbReference type="NCBI Taxonomy" id="199709"/>
    <lineage>
        <taxon>Bacteria</taxon>
        <taxon>Bacillati</taxon>
        <taxon>Actinomycetota</taxon>
        <taxon>Actinomycetes</taxon>
        <taxon>Micrococcales</taxon>
        <taxon>Microbacteriaceae</taxon>
        <taxon>Plantibacter</taxon>
    </lineage>
</organism>
<evidence type="ECO:0000259" key="4">
    <source>
        <dbReference type="Pfam" id="PF13579"/>
    </source>
</evidence>
<keyword evidence="1" id="KW-0328">Glycosyltransferase</keyword>
<accession>A0ABY1LIW9</accession>
<protein>
    <recommendedName>
        <fullName evidence="7">D-inositol 3-phosphate glycosyltransferase</fullName>
    </recommendedName>
</protein>
<dbReference type="Pfam" id="PF13579">
    <property type="entry name" value="Glyco_trans_4_4"/>
    <property type="match status" value="1"/>
</dbReference>
<keyword evidence="6" id="KW-1185">Reference proteome</keyword>
<dbReference type="EMBL" id="FUZO01000001">
    <property type="protein sequence ID" value="SKC46574.1"/>
    <property type="molecule type" value="Genomic_DNA"/>
</dbReference>
<dbReference type="PANTHER" id="PTHR12526:SF510">
    <property type="entry name" value="D-INOSITOL 3-PHOSPHATE GLYCOSYLTRANSFERASE"/>
    <property type="match status" value="1"/>
</dbReference>
<evidence type="ECO:0008006" key="7">
    <source>
        <dbReference type="Google" id="ProtNLM"/>
    </source>
</evidence>
<dbReference type="RefSeq" id="WP_079705128.1">
    <property type="nucleotide sequence ID" value="NZ_FUZO01000001.1"/>
</dbReference>
<evidence type="ECO:0000256" key="1">
    <source>
        <dbReference type="ARBA" id="ARBA00022676"/>
    </source>
</evidence>
<dbReference type="Pfam" id="PF00534">
    <property type="entry name" value="Glycos_transf_1"/>
    <property type="match status" value="1"/>
</dbReference>
<comment type="caution">
    <text evidence="5">The sequence shown here is derived from an EMBL/GenBank/DDBJ whole genome shotgun (WGS) entry which is preliminary data.</text>
</comment>
<evidence type="ECO:0000256" key="2">
    <source>
        <dbReference type="ARBA" id="ARBA00022679"/>
    </source>
</evidence>
<evidence type="ECO:0000313" key="5">
    <source>
        <dbReference type="EMBL" id="SKC46574.1"/>
    </source>
</evidence>
<dbReference type="PANTHER" id="PTHR12526">
    <property type="entry name" value="GLYCOSYLTRANSFERASE"/>
    <property type="match status" value="1"/>
</dbReference>
<proteinExistence type="predicted"/>
<evidence type="ECO:0000259" key="3">
    <source>
        <dbReference type="Pfam" id="PF00534"/>
    </source>
</evidence>
<sequence length="403" mass="43283">MTAIDASETTLDAHELADTSATDAGQTVLIANPSGDVYGSDLQMLESISAFVGRGYRVIVALPADGKLVPRLLARGAEVRFVPFPVLRRANASLGGVASLAMEGLRSVRFLRRVIEEIAPTAVYVNTVTLPWWILAARLTRTPVVCHVHEAETTDGRLVRFALNSPLILADTLIVISRAAVEATTTAAPGLARKVRLVFNGVAGPDVDPTPAPIGSEPHRLAIVARLSPRKGPDIALDAVGILRRAGRDVRIEIAGTPFEGYEWFEQQLRDRADQPDLRGAVTFSGYVSPIWPALERAHLVVAPSLREPFGNAVVEAQLALRPVVASAALGHLESIEDGATGLLVPAGDAEAMAAAVAELLDDPDRSARIADRARRSAQEHFSPERYRSEIIQVVESVRRVRV</sequence>
<keyword evidence="2" id="KW-0808">Transferase</keyword>
<gene>
    <name evidence="5" type="ORF">SAMN06295973_1188</name>
</gene>